<dbReference type="Proteomes" id="UP001324427">
    <property type="component" value="Unassembled WGS sequence"/>
</dbReference>
<organism evidence="1 2">
    <name type="scientific">Oleoguttula mirabilis</name>
    <dbReference type="NCBI Taxonomy" id="1507867"/>
    <lineage>
        <taxon>Eukaryota</taxon>
        <taxon>Fungi</taxon>
        <taxon>Dikarya</taxon>
        <taxon>Ascomycota</taxon>
        <taxon>Pezizomycotina</taxon>
        <taxon>Dothideomycetes</taxon>
        <taxon>Dothideomycetidae</taxon>
        <taxon>Mycosphaerellales</taxon>
        <taxon>Teratosphaeriaceae</taxon>
        <taxon>Oleoguttula</taxon>
    </lineage>
</organism>
<keyword evidence="2" id="KW-1185">Reference proteome</keyword>
<proteinExistence type="predicted"/>
<dbReference type="AlphaFoldDB" id="A0AAV9JIP1"/>
<comment type="caution">
    <text evidence="1">The sequence shown here is derived from an EMBL/GenBank/DDBJ whole genome shotgun (WGS) entry which is preliminary data.</text>
</comment>
<evidence type="ECO:0000313" key="1">
    <source>
        <dbReference type="EMBL" id="KAK4545147.1"/>
    </source>
</evidence>
<evidence type="ECO:0000313" key="2">
    <source>
        <dbReference type="Proteomes" id="UP001324427"/>
    </source>
</evidence>
<sequence length="165" mass="18174">MSANEVSIGSLTPTVYKKKHITQTLAHPSCPHRTQQSLTMGVLSGNEATQALNNIVKAIYLYTEAGNKQRTQILKGYAWGVFDLAAFSSAFMEEADVRVKQKLMPGPPAAQAVQEGGEAQRKLRPEQVADGLVWEALAEIEKVDEQKADAFRRVLFEEQNETKAA</sequence>
<gene>
    <name evidence="1" type="ORF">LTR36_003698</name>
</gene>
<dbReference type="EMBL" id="JAVFHQ010000021">
    <property type="protein sequence ID" value="KAK4545147.1"/>
    <property type="molecule type" value="Genomic_DNA"/>
</dbReference>
<name>A0AAV9JIP1_9PEZI</name>
<accession>A0AAV9JIP1</accession>
<reference evidence="1 2" key="1">
    <citation type="submission" date="2021-11" db="EMBL/GenBank/DDBJ databases">
        <title>Black yeast isolated from Biological Soil Crust.</title>
        <authorList>
            <person name="Kurbessoian T."/>
        </authorList>
    </citation>
    <scope>NUCLEOTIDE SEQUENCE [LARGE SCALE GENOMIC DNA]</scope>
    <source>
        <strain evidence="1 2">CCFEE 5522</strain>
    </source>
</reference>
<protein>
    <submittedName>
        <fullName evidence="1">Uncharacterized protein</fullName>
    </submittedName>
</protein>